<organism evidence="1 2">
    <name type="scientific">Aduncisulcus paluster</name>
    <dbReference type="NCBI Taxonomy" id="2918883"/>
    <lineage>
        <taxon>Eukaryota</taxon>
        <taxon>Metamonada</taxon>
        <taxon>Carpediemonas-like organisms</taxon>
        <taxon>Aduncisulcus</taxon>
    </lineage>
</organism>
<dbReference type="PROSITE" id="PS50096">
    <property type="entry name" value="IQ"/>
    <property type="match status" value="1"/>
</dbReference>
<evidence type="ECO:0000313" key="1">
    <source>
        <dbReference type="EMBL" id="GKT14136.1"/>
    </source>
</evidence>
<proteinExistence type="predicted"/>
<evidence type="ECO:0000313" key="2">
    <source>
        <dbReference type="Proteomes" id="UP001057375"/>
    </source>
</evidence>
<sequence>MFDSSVHELTCWVKEKTKCCQDICKDIDSIFSKLLTTNIIFSPSFPPIPDFDADLRRKSAIIIQRSWRLFLLRRKKRVQKARHAFAVIIHGQKIMRGYSSSFSILSFENLSDLKYKTRDLFPIKGTFEAAMYYRNIRLKRKALCLWMLRFSRDILEVE</sequence>
<keyword evidence="2" id="KW-1185">Reference proteome</keyword>
<comment type="caution">
    <text evidence="1">The sequence shown here is derived from an EMBL/GenBank/DDBJ whole genome shotgun (WGS) entry which is preliminary data.</text>
</comment>
<protein>
    <recommendedName>
        <fullName evidence="3">Maturase K</fullName>
    </recommendedName>
</protein>
<dbReference type="EMBL" id="BQXS01011567">
    <property type="protein sequence ID" value="GKT14136.1"/>
    <property type="molecule type" value="Genomic_DNA"/>
</dbReference>
<dbReference type="Proteomes" id="UP001057375">
    <property type="component" value="Unassembled WGS sequence"/>
</dbReference>
<name>A0ABQ5JRN3_9EUKA</name>
<reference evidence="1" key="1">
    <citation type="submission" date="2022-03" db="EMBL/GenBank/DDBJ databases">
        <title>Draft genome sequence of Aduncisulcus paluster, a free-living microaerophilic Fornicata.</title>
        <authorList>
            <person name="Yuyama I."/>
            <person name="Kume K."/>
            <person name="Tamura T."/>
            <person name="Inagaki Y."/>
            <person name="Hashimoto T."/>
        </authorList>
    </citation>
    <scope>NUCLEOTIDE SEQUENCE</scope>
    <source>
        <strain evidence="1">NY0171</strain>
    </source>
</reference>
<accession>A0ABQ5JRN3</accession>
<evidence type="ECO:0008006" key="3">
    <source>
        <dbReference type="Google" id="ProtNLM"/>
    </source>
</evidence>
<gene>
    <name evidence="1" type="ORF">ADUPG1_010418</name>
</gene>